<dbReference type="GO" id="GO:0016887">
    <property type="term" value="F:ATP hydrolysis activity"/>
    <property type="evidence" value="ECO:0007669"/>
    <property type="project" value="TreeGrafter"/>
</dbReference>
<dbReference type="GO" id="GO:0009898">
    <property type="term" value="C:cytoplasmic side of plasma membrane"/>
    <property type="evidence" value="ECO:0007669"/>
    <property type="project" value="TreeGrafter"/>
</dbReference>
<keyword evidence="1" id="KW-0547">Nucleotide-binding</keyword>
<dbReference type="EMBL" id="SDPW01000001">
    <property type="protein sequence ID" value="RXZ54068.1"/>
    <property type="molecule type" value="Genomic_DNA"/>
</dbReference>
<dbReference type="Proteomes" id="UP000293345">
    <property type="component" value="Unassembled WGS sequence"/>
</dbReference>
<dbReference type="Gene3D" id="3.40.50.300">
    <property type="entry name" value="P-loop containing nucleotide triphosphate hydrolases"/>
    <property type="match status" value="1"/>
</dbReference>
<proteinExistence type="predicted"/>
<comment type="caution">
    <text evidence="4">The sequence shown here is derived from an EMBL/GenBank/DDBJ whole genome shotgun (WGS) entry which is preliminary data.</text>
</comment>
<gene>
    <name evidence="4" type="ORF">ET524_05960</name>
</gene>
<dbReference type="GO" id="GO:0005829">
    <property type="term" value="C:cytosol"/>
    <property type="evidence" value="ECO:0007669"/>
    <property type="project" value="TreeGrafter"/>
</dbReference>
<dbReference type="InterPro" id="IPR050625">
    <property type="entry name" value="ParA/MinD_ATPase"/>
</dbReference>
<feature type="region of interest" description="Disordered" evidence="3">
    <location>
        <begin position="423"/>
        <end position="449"/>
    </location>
</feature>
<dbReference type="GO" id="GO:0005524">
    <property type="term" value="F:ATP binding"/>
    <property type="evidence" value="ECO:0007669"/>
    <property type="project" value="UniProtKB-KW"/>
</dbReference>
<dbReference type="GO" id="GO:0051782">
    <property type="term" value="P:negative regulation of cell division"/>
    <property type="evidence" value="ECO:0007669"/>
    <property type="project" value="TreeGrafter"/>
</dbReference>
<protein>
    <submittedName>
        <fullName evidence="4">Chromosome partitioning protein ParA</fullName>
    </submittedName>
</protein>
<sequence>MSMPLVALCADEESLRNPEMLGLGGENLAAQSWLQLFSSAEQARCSLRNDTGIQEVWVASCDEVAPINLAAALKRDRRDRRVCMLSAQESGSLRSRASAAGIDASFTRQAFVERYALCKQIAMSASASAPVQPASGGPALAGPAGASAVEPACAPAKGAQPAFAQPAYGGAQPQAQQQASAPAQGNSRGFLLPVVSGSGGAGKSAVALLAAYAAQRMGKSTLLLDFDLQFGDMVELAGVQHPLRIDEAIANPERLTGLQPQGNAPALLAAPLHIDAAEAVVAQAPALLETLRGRFDVIVANTGGAWAEQHAVLLERSSKALFLIDQRMSSVYACKRALDLCARCGIAVNPLLFVLNGCGKGAPLSSMDVSCALKGAHVHELADGGADVEDMLAAHGIEELFDARNELVASIEQLLAEVIPGMQGSQPGEREGAGLPFLRGKKPRKRRRA</sequence>
<dbReference type="OrthoDB" id="3171697at2"/>
<dbReference type="SUPFAM" id="SSF52540">
    <property type="entry name" value="P-loop containing nucleoside triphosphate hydrolases"/>
    <property type="match status" value="1"/>
</dbReference>
<evidence type="ECO:0000313" key="5">
    <source>
        <dbReference type="Proteomes" id="UP000293345"/>
    </source>
</evidence>
<dbReference type="AlphaFoldDB" id="A0A4Q2K117"/>
<dbReference type="InterPro" id="IPR027417">
    <property type="entry name" value="P-loop_NTPase"/>
</dbReference>
<dbReference type="PANTHER" id="PTHR43384:SF6">
    <property type="entry name" value="SEPTUM SITE-DETERMINING PROTEIN MIND HOMOLOG, CHLOROPLASTIC"/>
    <property type="match status" value="1"/>
</dbReference>
<evidence type="ECO:0000256" key="1">
    <source>
        <dbReference type="ARBA" id="ARBA00022741"/>
    </source>
</evidence>
<evidence type="ECO:0000256" key="2">
    <source>
        <dbReference type="ARBA" id="ARBA00022840"/>
    </source>
</evidence>
<evidence type="ECO:0000313" key="4">
    <source>
        <dbReference type="EMBL" id="RXZ54068.1"/>
    </source>
</evidence>
<keyword evidence="2" id="KW-0067">ATP-binding</keyword>
<feature type="compositionally biased region" description="Basic residues" evidence="3">
    <location>
        <begin position="439"/>
        <end position="449"/>
    </location>
</feature>
<evidence type="ECO:0000256" key="3">
    <source>
        <dbReference type="SAM" id="MobiDB-lite"/>
    </source>
</evidence>
<feature type="region of interest" description="Disordered" evidence="3">
    <location>
        <begin position="164"/>
        <end position="184"/>
    </location>
</feature>
<name>A0A4Q2K117_9ACTN</name>
<keyword evidence="5" id="KW-1185">Reference proteome</keyword>
<reference evidence="4 5" key="1">
    <citation type="submission" date="2019-01" db="EMBL/GenBank/DDBJ databases">
        <title>Senegalimassilia sp. nov. KGMB04484 isolated human feces.</title>
        <authorList>
            <person name="Han K.-I."/>
            <person name="Kim J.-S."/>
            <person name="Lee K.C."/>
            <person name="Suh M.K."/>
            <person name="Eom M.K."/>
            <person name="Lee J.H."/>
            <person name="Park S.-H."/>
            <person name="Kang S.W."/>
            <person name="Park J.-E."/>
            <person name="Oh B.S."/>
            <person name="Yu S.Y."/>
            <person name="Choi S.-H."/>
            <person name="Lee D.H."/>
            <person name="Yoon H."/>
            <person name="Kim B.-Y."/>
            <person name="Lee J.H."/>
            <person name="Lee J.-S."/>
        </authorList>
    </citation>
    <scope>NUCLEOTIDE SEQUENCE [LARGE SCALE GENOMIC DNA]</scope>
    <source>
        <strain evidence="4 5">KGMB04484</strain>
    </source>
</reference>
<dbReference type="PANTHER" id="PTHR43384">
    <property type="entry name" value="SEPTUM SITE-DETERMINING PROTEIN MIND HOMOLOG, CHLOROPLASTIC-RELATED"/>
    <property type="match status" value="1"/>
</dbReference>
<organism evidence="4 5">
    <name type="scientific">Senegalimassilia faecalis</name>
    <dbReference type="NCBI Taxonomy" id="2509433"/>
    <lineage>
        <taxon>Bacteria</taxon>
        <taxon>Bacillati</taxon>
        <taxon>Actinomycetota</taxon>
        <taxon>Coriobacteriia</taxon>
        <taxon>Coriobacteriales</taxon>
        <taxon>Coriobacteriaceae</taxon>
        <taxon>Senegalimassilia</taxon>
    </lineage>
</organism>
<dbReference type="RefSeq" id="WP_129424070.1">
    <property type="nucleotide sequence ID" value="NZ_SDPW01000001.1"/>
</dbReference>
<accession>A0A4Q2K117</accession>